<name>A0A6B9JBS0_9CAUD</name>
<dbReference type="KEGG" id="vg:55815368"/>
<evidence type="ECO:0000313" key="2">
    <source>
        <dbReference type="Proteomes" id="UP000438167"/>
    </source>
</evidence>
<sequence length="374" mass="38724">MADVPEYEALTLLNYGTEPDLVAAATSYAMAALPEWQPRAGNTEMVLMESLAVMLGPEILAIQMLPGQIVEQLMKLYGVARNPGSPVVGRVRFTVTNSAPTQVVPAGTRLRLPIAGTGETVDFFTKDELQIITSESFTGEVDIYAEYLGPVGNATPDGTILDVVDTLSFVEGVKTVGELSGGAGLEADQEFQGRASATLARLTSTLVLPESFQYAAASRPEVGRAKVFDLYNPAAPLVNPAVGYVTVAVADANGNALPSSTTAEIAGWLSSQALASLKVSVIDPTYTTVNITVSVKASPGFSAAQVQANVAATLSGWLNAKTWDWNPVVGQYAIVAKVSAAAGVAEVTSAPANIALAGKAPLPILGTVTVNVVG</sequence>
<dbReference type="Proteomes" id="UP000438167">
    <property type="component" value="Segment"/>
</dbReference>
<evidence type="ECO:0000313" key="1">
    <source>
        <dbReference type="EMBL" id="QGZ17139.1"/>
    </source>
</evidence>
<reference evidence="1 2" key="1">
    <citation type="submission" date="2019-11" db="EMBL/GenBank/DDBJ databases">
        <authorList>
            <person name="Donovan J."/>
            <person name="Schaffer R."/>
            <person name="Bae M.S."/>
            <person name="Gitobu P.N."/>
            <person name="Guan P."/>
            <person name="Olavarrieta M.P."/>
            <person name="Perez Cortez K."/>
            <person name="Tozier F.G."/>
            <person name="Vasilopoulos H."/>
            <person name="Zhang S."/>
            <person name="Kapinos A."/>
            <person name="Freise A.C."/>
            <person name="Moberg-Parker J."/>
            <person name="Garlena R.A."/>
            <person name="Russell D.A."/>
            <person name="Pope W.H."/>
            <person name="Jacobs-Sera D."/>
            <person name="Hatfull G.F."/>
        </authorList>
    </citation>
    <scope>NUCLEOTIDE SEQUENCE [LARGE SCALE GENOMIC DNA]</scope>
</reference>
<accession>A0A6B9JBS0</accession>
<proteinExistence type="predicted"/>
<protein>
    <submittedName>
        <fullName evidence="1">Baseplate J protein</fullName>
    </submittedName>
</protein>
<dbReference type="GeneID" id="55815368"/>
<gene>
    <name evidence="1" type="primary">40</name>
    <name evidence="1" type="ORF">SEA_DRYANG_40</name>
</gene>
<keyword evidence="2" id="KW-1185">Reference proteome</keyword>
<dbReference type="RefSeq" id="YP_009885962.1">
    <property type="nucleotide sequence ID" value="NC_049489.1"/>
</dbReference>
<organism evidence="1 2">
    <name type="scientific">Arthrobacter phage DrYang</name>
    <dbReference type="NCBI Taxonomy" id="2686080"/>
    <lineage>
        <taxon>Viruses</taxon>
        <taxon>Duplodnaviria</taxon>
        <taxon>Heunggongvirae</taxon>
        <taxon>Uroviricota</taxon>
        <taxon>Caudoviricetes</taxon>
        <taxon>Klausavirus</taxon>
        <taxon>Klausavirus dryang</taxon>
    </lineage>
</organism>
<dbReference type="EMBL" id="MN703411">
    <property type="protein sequence ID" value="QGZ17139.1"/>
    <property type="molecule type" value="Genomic_DNA"/>
</dbReference>